<dbReference type="EMBL" id="SJPG01000001">
    <property type="protein sequence ID" value="TWT63063.1"/>
    <property type="molecule type" value="Genomic_DNA"/>
</dbReference>
<dbReference type="InterPro" id="IPR010775">
    <property type="entry name" value="DUF1365"/>
</dbReference>
<dbReference type="PANTHER" id="PTHR33973">
    <property type="entry name" value="OS07G0153300 PROTEIN"/>
    <property type="match status" value="1"/>
</dbReference>
<protein>
    <recommendedName>
        <fullName evidence="3">Chromosome partitioning protein ParA</fullName>
    </recommendedName>
</protein>
<proteinExistence type="predicted"/>
<sequence length="267" mass="31521">MEINQPDVCESKMHIGQKPAMPASCLYVGQVSHVRKRPVRNAFRYRLFMLYLDLEEIPKVFDRYWLWSTERRNVASFYCQDHLRTSRGSLLEDARELVEERLGFRPEGPVRLLTHLRYYGFMMNPVSFYFCYNLQQQPVAMIAEVNNTPWGEQHCYVMKWDSSTEQGIQKWEAEKEFHVSPFMEMQMRYRWEVREPGEKLLVNIANHDSEGLLFSAGMNLQREEINAGNLAKCLIKYPAMTAKVYAAIHWQALKLWSKGVKYVPHPE</sequence>
<dbReference type="AlphaFoldDB" id="A0A5C5XKY9"/>
<evidence type="ECO:0008006" key="3">
    <source>
        <dbReference type="Google" id="ProtNLM"/>
    </source>
</evidence>
<keyword evidence="2" id="KW-1185">Reference proteome</keyword>
<comment type="caution">
    <text evidence="1">The sequence shown here is derived from an EMBL/GenBank/DDBJ whole genome shotgun (WGS) entry which is preliminary data.</text>
</comment>
<dbReference type="PANTHER" id="PTHR33973:SF4">
    <property type="entry name" value="OS07G0153300 PROTEIN"/>
    <property type="match status" value="1"/>
</dbReference>
<dbReference type="Pfam" id="PF07103">
    <property type="entry name" value="DUF1365"/>
    <property type="match status" value="1"/>
</dbReference>
<evidence type="ECO:0000313" key="1">
    <source>
        <dbReference type="EMBL" id="TWT63063.1"/>
    </source>
</evidence>
<gene>
    <name evidence="1" type="ORF">Pan54_38140</name>
</gene>
<dbReference type="Proteomes" id="UP000316095">
    <property type="component" value="Unassembled WGS sequence"/>
</dbReference>
<dbReference type="OrthoDB" id="9778801at2"/>
<organism evidence="1 2">
    <name type="scientific">Rubinisphaera italica</name>
    <dbReference type="NCBI Taxonomy" id="2527969"/>
    <lineage>
        <taxon>Bacteria</taxon>
        <taxon>Pseudomonadati</taxon>
        <taxon>Planctomycetota</taxon>
        <taxon>Planctomycetia</taxon>
        <taxon>Planctomycetales</taxon>
        <taxon>Planctomycetaceae</taxon>
        <taxon>Rubinisphaera</taxon>
    </lineage>
</organism>
<name>A0A5C5XKY9_9PLAN</name>
<accession>A0A5C5XKY9</accession>
<evidence type="ECO:0000313" key="2">
    <source>
        <dbReference type="Proteomes" id="UP000316095"/>
    </source>
</evidence>
<reference evidence="1 2" key="1">
    <citation type="submission" date="2019-02" db="EMBL/GenBank/DDBJ databases">
        <title>Deep-cultivation of Planctomycetes and their phenomic and genomic characterization uncovers novel biology.</title>
        <authorList>
            <person name="Wiegand S."/>
            <person name="Jogler M."/>
            <person name="Boedeker C."/>
            <person name="Pinto D."/>
            <person name="Vollmers J."/>
            <person name="Rivas-Marin E."/>
            <person name="Kohn T."/>
            <person name="Peeters S.H."/>
            <person name="Heuer A."/>
            <person name="Rast P."/>
            <person name="Oberbeckmann S."/>
            <person name="Bunk B."/>
            <person name="Jeske O."/>
            <person name="Meyerdierks A."/>
            <person name="Storesund J.E."/>
            <person name="Kallscheuer N."/>
            <person name="Luecker S."/>
            <person name="Lage O.M."/>
            <person name="Pohl T."/>
            <person name="Merkel B.J."/>
            <person name="Hornburger P."/>
            <person name="Mueller R.-W."/>
            <person name="Bruemmer F."/>
            <person name="Labrenz M."/>
            <person name="Spormann A.M."/>
            <person name="Op Den Camp H."/>
            <person name="Overmann J."/>
            <person name="Amann R."/>
            <person name="Jetten M.S.M."/>
            <person name="Mascher T."/>
            <person name="Medema M.H."/>
            <person name="Devos D.P."/>
            <person name="Kaster A.-K."/>
            <person name="Ovreas L."/>
            <person name="Rohde M."/>
            <person name="Galperin M.Y."/>
            <person name="Jogler C."/>
        </authorList>
    </citation>
    <scope>NUCLEOTIDE SEQUENCE [LARGE SCALE GENOMIC DNA]</scope>
    <source>
        <strain evidence="1 2">Pan54</strain>
    </source>
</reference>